<comment type="subcellular location">
    <subcellularLocation>
        <location evidence="13">Cell membrane</location>
        <topology evidence="13">Single-pass type I membrane protein</topology>
    </subcellularLocation>
    <subcellularLocation>
        <location evidence="2">Membrane</location>
        <topology evidence="2">Single-pass type I membrane protein</topology>
    </subcellularLocation>
</comment>
<keyword evidence="11" id="KW-0472">Membrane</keyword>
<keyword evidence="4 13" id="KW-0645">Protease</keyword>
<keyword evidence="5" id="KW-0812">Transmembrane</keyword>
<dbReference type="Proteomes" id="UP001142055">
    <property type="component" value="Chromosome 1"/>
</dbReference>
<keyword evidence="15" id="KW-1185">Reference proteome</keyword>
<sequence>MAKIENPEIDYSSGDDEVDDDNFVRYSKRPDWTDVKPVAQNDGPHSVVVIRYNEVFEETFNYFRAILAANEISERALQLTSDCINLNASNYTLWHYRRVLLEKLNKCLLTELEYIENMISKNHKNYQVWEHYKFILNCLKKRIDANATTDISLEELTARVKRFIHSVLAEDSKNYHAWQHIQWLILDWAQWHGELTYIDKLIEEDIRNNSAWNHRYYVIQHTTGFTEQVIQLEVEKTIQSIIKAPNNESAWNYLLGIMRKSSKSLDSFNIVTETCENLSQNKETCSSHVLSFMVTYLTEQLPELQQTKPEQFKATFSKATELCEKLANEIDTSSPSPPAYLFGTIHVPYTKVWDSIPQIAKDAFNSSDRIIFELDMLNDLTHTRLSNCQLLPSGIKLADIVPKNLYIRLKHHLEYVRSKIPMWMSKHHKYSGLLADQLFKAKTENWERKRPIWVMMLLNSLTENDIKSQGIPVLDLYLAYEARHLNKEIGSVERAKDQCVPLNRLNFTQALFALNQTLLQHESIRRGTVQSGMTTDELIRHYNCGNLNEVIFNQDTAQLPFLKDQSYDISSDEFEISKQIDDYFRTQLIINRNKRMSKQIIQILDSSPRESLFFAFGAGHFIGKDSIVELLQEKGLEIVHINHIDRHHHPYPNTVKPANMRDSPSMGFPFPSVPYGQNPWPSSSSSSYAPRYLRLVANASRVTFNDLLVRAYITPANEEDNLVT</sequence>
<dbReference type="Pfam" id="PF01239">
    <property type="entry name" value="PPTA"/>
    <property type="match status" value="4"/>
</dbReference>
<evidence type="ECO:0000256" key="1">
    <source>
        <dbReference type="ARBA" id="ARBA00001941"/>
    </source>
</evidence>
<evidence type="ECO:0000313" key="15">
    <source>
        <dbReference type="Proteomes" id="UP001142055"/>
    </source>
</evidence>
<keyword evidence="9" id="KW-1133">Transmembrane helix</keyword>
<dbReference type="InterPro" id="IPR040230">
    <property type="entry name" value="TIKI1/2-like"/>
</dbReference>
<keyword evidence="8 13" id="KW-0378">Hydrolase</keyword>
<evidence type="ECO:0000256" key="12">
    <source>
        <dbReference type="ARBA" id="ARBA00023180"/>
    </source>
</evidence>
<accession>A0A9Q0RQZ6</accession>
<evidence type="ECO:0000256" key="7">
    <source>
        <dbReference type="ARBA" id="ARBA00022729"/>
    </source>
</evidence>
<dbReference type="GO" id="GO:0004222">
    <property type="term" value="F:metalloendopeptidase activity"/>
    <property type="evidence" value="ECO:0007669"/>
    <property type="project" value="UniProtKB-UniRule"/>
</dbReference>
<keyword evidence="10 13" id="KW-0482">Metalloprotease</keyword>
<evidence type="ECO:0000256" key="3">
    <source>
        <dbReference type="ARBA" id="ARBA00008261"/>
    </source>
</evidence>
<dbReference type="EC" id="3.4.-.-" evidence="13"/>
<comment type="cofactor">
    <cofactor evidence="1">
        <name>Co(2+)</name>
        <dbReference type="ChEBI" id="CHEBI:48828"/>
    </cofactor>
</comment>
<reference evidence="14" key="1">
    <citation type="submission" date="2022-12" db="EMBL/GenBank/DDBJ databases">
        <title>Genome assemblies of Blomia tropicalis.</title>
        <authorList>
            <person name="Cui Y."/>
        </authorList>
    </citation>
    <scope>NUCLEOTIDE SEQUENCE</scope>
    <source>
        <tissue evidence="14">Adult mites</tissue>
    </source>
</reference>
<dbReference type="Pfam" id="PF01963">
    <property type="entry name" value="TraB_PrgY_gumN"/>
    <property type="match status" value="1"/>
</dbReference>
<dbReference type="GO" id="GO:0008318">
    <property type="term" value="F:protein prenyltransferase activity"/>
    <property type="evidence" value="ECO:0007669"/>
    <property type="project" value="InterPro"/>
</dbReference>
<protein>
    <recommendedName>
        <fullName evidence="13">Metalloprotease TIKI homolog</fullName>
        <ecNumber evidence="13">3.4.-.-</ecNumber>
    </recommendedName>
</protein>
<keyword evidence="13" id="KW-0879">Wnt signaling pathway</keyword>
<evidence type="ECO:0000256" key="8">
    <source>
        <dbReference type="ARBA" id="ARBA00022801"/>
    </source>
</evidence>
<evidence type="ECO:0000313" key="14">
    <source>
        <dbReference type="EMBL" id="KAJ6225008.1"/>
    </source>
</evidence>
<dbReference type="GO" id="GO:0006508">
    <property type="term" value="P:proteolysis"/>
    <property type="evidence" value="ECO:0007669"/>
    <property type="project" value="UniProtKB-KW"/>
</dbReference>
<dbReference type="PANTHER" id="PTHR31120:SF6">
    <property type="entry name" value="METALLOPROTEASE TIKI HOMOLOG"/>
    <property type="match status" value="1"/>
</dbReference>
<comment type="cofactor">
    <cofactor evidence="13">
        <name>Mn(2+)</name>
        <dbReference type="ChEBI" id="CHEBI:29035"/>
    </cofactor>
    <cofactor evidence="13">
        <name>Co(2+)</name>
        <dbReference type="ChEBI" id="CHEBI:48828"/>
    </cofactor>
    <text evidence="13">Divalent metal cations. Mn(2+) or Co(2+).</text>
</comment>
<comment type="similarity">
    <text evidence="3 13">Belongs to the TIKI family.</text>
</comment>
<name>A0A9Q0RQZ6_BLOTA</name>
<dbReference type="AlphaFoldDB" id="A0A9Q0RQZ6"/>
<dbReference type="GO" id="GO:0046872">
    <property type="term" value="F:metal ion binding"/>
    <property type="evidence" value="ECO:0007669"/>
    <property type="project" value="UniProtKB-UniRule"/>
</dbReference>
<organism evidence="14 15">
    <name type="scientific">Blomia tropicalis</name>
    <name type="common">Mite</name>
    <dbReference type="NCBI Taxonomy" id="40697"/>
    <lineage>
        <taxon>Eukaryota</taxon>
        <taxon>Metazoa</taxon>
        <taxon>Ecdysozoa</taxon>
        <taxon>Arthropoda</taxon>
        <taxon>Chelicerata</taxon>
        <taxon>Arachnida</taxon>
        <taxon>Acari</taxon>
        <taxon>Acariformes</taxon>
        <taxon>Sarcoptiformes</taxon>
        <taxon>Astigmata</taxon>
        <taxon>Glycyphagoidea</taxon>
        <taxon>Echimyopodidae</taxon>
        <taxon>Blomia</taxon>
    </lineage>
</organism>
<dbReference type="InterPro" id="IPR002816">
    <property type="entry name" value="TraB/PrgY/GumN_fam"/>
</dbReference>
<evidence type="ECO:0000256" key="9">
    <source>
        <dbReference type="ARBA" id="ARBA00022989"/>
    </source>
</evidence>
<dbReference type="PANTHER" id="PTHR31120">
    <property type="entry name" value="METALLOPROTEASE TIKI"/>
    <property type="match status" value="1"/>
</dbReference>
<evidence type="ECO:0000256" key="6">
    <source>
        <dbReference type="ARBA" id="ARBA00022723"/>
    </source>
</evidence>
<dbReference type="GO" id="GO:0005886">
    <property type="term" value="C:plasma membrane"/>
    <property type="evidence" value="ECO:0007669"/>
    <property type="project" value="UniProtKB-SubCell"/>
</dbReference>
<dbReference type="InterPro" id="IPR002088">
    <property type="entry name" value="Prenyl_trans_a"/>
</dbReference>
<keyword evidence="13" id="KW-1003">Cell membrane</keyword>
<dbReference type="GO" id="GO:0030178">
    <property type="term" value="P:negative regulation of Wnt signaling pathway"/>
    <property type="evidence" value="ECO:0007669"/>
    <property type="project" value="UniProtKB-UniRule"/>
</dbReference>
<evidence type="ECO:0000256" key="10">
    <source>
        <dbReference type="ARBA" id="ARBA00023049"/>
    </source>
</evidence>
<comment type="caution">
    <text evidence="14">The sequence shown here is derived from an EMBL/GenBank/DDBJ whole genome shotgun (WGS) entry which is preliminary data.</text>
</comment>
<dbReference type="GO" id="GO:0016055">
    <property type="term" value="P:Wnt signaling pathway"/>
    <property type="evidence" value="ECO:0007669"/>
    <property type="project" value="UniProtKB-KW"/>
</dbReference>
<dbReference type="Gene3D" id="1.25.40.120">
    <property type="entry name" value="Protein prenylyltransferase"/>
    <property type="match status" value="1"/>
</dbReference>
<evidence type="ECO:0000256" key="2">
    <source>
        <dbReference type="ARBA" id="ARBA00004479"/>
    </source>
</evidence>
<keyword evidence="6 13" id="KW-0479">Metal-binding</keyword>
<proteinExistence type="inferred from homology"/>
<dbReference type="PROSITE" id="PS51147">
    <property type="entry name" value="PFTA"/>
    <property type="match status" value="4"/>
</dbReference>
<keyword evidence="12" id="KW-0325">Glycoprotein</keyword>
<gene>
    <name evidence="14" type="ORF">RDWZM_003553</name>
</gene>
<dbReference type="EMBL" id="JAPWDV010000001">
    <property type="protein sequence ID" value="KAJ6225008.1"/>
    <property type="molecule type" value="Genomic_DNA"/>
</dbReference>
<evidence type="ECO:0000256" key="13">
    <source>
        <dbReference type="RuleBase" id="RU369069"/>
    </source>
</evidence>
<comment type="function">
    <text evidence="13">Metalloprotease that acts as a negative regulator of the Wnt signaling pathway.</text>
</comment>
<evidence type="ECO:0000256" key="11">
    <source>
        <dbReference type="ARBA" id="ARBA00023136"/>
    </source>
</evidence>
<keyword evidence="7 13" id="KW-0732">Signal</keyword>
<dbReference type="CDD" id="cd14789">
    <property type="entry name" value="Tiki"/>
    <property type="match status" value="1"/>
</dbReference>
<dbReference type="SUPFAM" id="SSF48439">
    <property type="entry name" value="Protein prenylyltransferase"/>
    <property type="match status" value="1"/>
</dbReference>
<evidence type="ECO:0000256" key="4">
    <source>
        <dbReference type="ARBA" id="ARBA00022670"/>
    </source>
</evidence>
<evidence type="ECO:0000256" key="5">
    <source>
        <dbReference type="ARBA" id="ARBA00022692"/>
    </source>
</evidence>